<gene>
    <name evidence="2" type="ORF">SDC9_171868</name>
</gene>
<evidence type="ECO:0000313" key="2">
    <source>
        <dbReference type="EMBL" id="MPN24469.1"/>
    </source>
</evidence>
<feature type="compositionally biased region" description="Low complexity" evidence="1">
    <location>
        <begin position="19"/>
        <end position="30"/>
    </location>
</feature>
<sequence length="150" mass="16136">MGLCTVLVFGFAKSTVNPAPTRKPAPAATMRRVRSKDIKKKKMATASNTPTATAMPQGFLAVVVVTGVVPCNSRFCTNNWLFFIKSAEDTSGFCKNSSYFSLNLAFSLATASPRCCSNATSFCSCFRWVSASKRCRSIFLTISNSASDAV</sequence>
<accession>A0A645GFB2</accession>
<dbReference type="EMBL" id="VSSQ01073329">
    <property type="protein sequence ID" value="MPN24469.1"/>
    <property type="molecule type" value="Genomic_DNA"/>
</dbReference>
<protein>
    <submittedName>
        <fullName evidence="2">Uncharacterized protein</fullName>
    </submittedName>
</protein>
<comment type="caution">
    <text evidence="2">The sequence shown here is derived from an EMBL/GenBank/DDBJ whole genome shotgun (WGS) entry which is preliminary data.</text>
</comment>
<proteinExistence type="predicted"/>
<name>A0A645GFB2_9ZZZZ</name>
<feature type="compositionally biased region" description="Basic residues" evidence="1">
    <location>
        <begin position="31"/>
        <end position="43"/>
    </location>
</feature>
<feature type="region of interest" description="Disordered" evidence="1">
    <location>
        <begin position="19"/>
        <end position="49"/>
    </location>
</feature>
<organism evidence="2">
    <name type="scientific">bioreactor metagenome</name>
    <dbReference type="NCBI Taxonomy" id="1076179"/>
    <lineage>
        <taxon>unclassified sequences</taxon>
        <taxon>metagenomes</taxon>
        <taxon>ecological metagenomes</taxon>
    </lineage>
</organism>
<reference evidence="2" key="1">
    <citation type="submission" date="2019-08" db="EMBL/GenBank/DDBJ databases">
        <authorList>
            <person name="Kucharzyk K."/>
            <person name="Murdoch R.W."/>
            <person name="Higgins S."/>
            <person name="Loffler F."/>
        </authorList>
    </citation>
    <scope>NUCLEOTIDE SEQUENCE</scope>
</reference>
<evidence type="ECO:0000256" key="1">
    <source>
        <dbReference type="SAM" id="MobiDB-lite"/>
    </source>
</evidence>
<dbReference type="AlphaFoldDB" id="A0A645GFB2"/>